<dbReference type="InterPro" id="IPR003012">
    <property type="entry name" value="Tet_transcr_reg_TetR"/>
</dbReference>
<dbReference type="SUPFAM" id="SSF46689">
    <property type="entry name" value="Homeodomain-like"/>
    <property type="match status" value="1"/>
</dbReference>
<keyword evidence="2" id="KW-0805">Transcription regulation</keyword>
<evidence type="ECO:0000256" key="6">
    <source>
        <dbReference type="SAM" id="MobiDB-lite"/>
    </source>
</evidence>
<dbReference type="Pfam" id="PF02909">
    <property type="entry name" value="TetR_C_1"/>
    <property type="match status" value="1"/>
</dbReference>
<dbReference type="Pfam" id="PF00440">
    <property type="entry name" value="TetR_N"/>
    <property type="match status" value="1"/>
</dbReference>
<accession>A0ABV6A6Q4</accession>
<feature type="domain" description="HTH tetR-type" evidence="7">
    <location>
        <begin position="24"/>
        <end position="84"/>
    </location>
</feature>
<dbReference type="InterPro" id="IPR001647">
    <property type="entry name" value="HTH_TetR"/>
</dbReference>
<protein>
    <submittedName>
        <fullName evidence="8">TetR/AcrR family transcriptional regulator C-terminal domain-containing protein</fullName>
    </submittedName>
</protein>
<comment type="caution">
    <text evidence="8">The sequence shown here is derived from an EMBL/GenBank/DDBJ whole genome shotgun (WGS) entry which is preliminary data.</text>
</comment>
<feature type="region of interest" description="Disordered" evidence="6">
    <location>
        <begin position="1"/>
        <end position="23"/>
    </location>
</feature>
<dbReference type="RefSeq" id="WP_377860962.1">
    <property type="nucleotide sequence ID" value="NZ_JBHLZU010000029.1"/>
</dbReference>
<keyword evidence="1" id="KW-0678">Repressor</keyword>
<gene>
    <name evidence="8" type="ORF">ACFFQA_33335</name>
</gene>
<organism evidence="8 9">
    <name type="scientific">Allokutzneria oryzae</name>
    <dbReference type="NCBI Taxonomy" id="1378989"/>
    <lineage>
        <taxon>Bacteria</taxon>
        <taxon>Bacillati</taxon>
        <taxon>Actinomycetota</taxon>
        <taxon>Actinomycetes</taxon>
        <taxon>Pseudonocardiales</taxon>
        <taxon>Pseudonocardiaceae</taxon>
        <taxon>Allokutzneria</taxon>
    </lineage>
</organism>
<dbReference type="InterPro" id="IPR009057">
    <property type="entry name" value="Homeodomain-like_sf"/>
</dbReference>
<dbReference type="PROSITE" id="PS50977">
    <property type="entry name" value="HTH_TETR_2"/>
    <property type="match status" value="1"/>
</dbReference>
<evidence type="ECO:0000256" key="5">
    <source>
        <dbReference type="PROSITE-ProRule" id="PRU00335"/>
    </source>
</evidence>
<dbReference type="PANTHER" id="PTHR30055">
    <property type="entry name" value="HTH-TYPE TRANSCRIPTIONAL REGULATOR RUTR"/>
    <property type="match status" value="1"/>
</dbReference>
<evidence type="ECO:0000256" key="4">
    <source>
        <dbReference type="ARBA" id="ARBA00023163"/>
    </source>
</evidence>
<dbReference type="EMBL" id="JBHLZU010000029">
    <property type="protein sequence ID" value="MFB9908847.1"/>
    <property type="molecule type" value="Genomic_DNA"/>
</dbReference>
<dbReference type="InterPro" id="IPR036271">
    <property type="entry name" value="Tet_transcr_reg_TetR-rel_C_sf"/>
</dbReference>
<evidence type="ECO:0000313" key="8">
    <source>
        <dbReference type="EMBL" id="MFB9908847.1"/>
    </source>
</evidence>
<dbReference type="InterPro" id="IPR004111">
    <property type="entry name" value="Repressor_TetR_C"/>
</dbReference>
<keyword evidence="3 5" id="KW-0238">DNA-binding</keyword>
<evidence type="ECO:0000256" key="1">
    <source>
        <dbReference type="ARBA" id="ARBA00022491"/>
    </source>
</evidence>
<feature type="DNA-binding region" description="H-T-H motif" evidence="5">
    <location>
        <begin position="47"/>
        <end position="66"/>
    </location>
</feature>
<keyword evidence="9" id="KW-1185">Reference proteome</keyword>
<dbReference type="PRINTS" id="PR00400">
    <property type="entry name" value="TETREPRESSOR"/>
</dbReference>
<evidence type="ECO:0000256" key="3">
    <source>
        <dbReference type="ARBA" id="ARBA00023125"/>
    </source>
</evidence>
<evidence type="ECO:0000259" key="7">
    <source>
        <dbReference type="PROSITE" id="PS50977"/>
    </source>
</evidence>
<dbReference type="Gene3D" id="1.10.357.10">
    <property type="entry name" value="Tetracycline Repressor, domain 2"/>
    <property type="match status" value="1"/>
</dbReference>
<sequence>MSTTKHENPASSARRGRPPKGTAQLSREAILDAAIAVIDAEGADALSMRTVGRHLGVDAKSLYNHVEGKEGLLDAVAEHILAGIEIPEPTGSLQHDLRAIARAFRRSALAHPQAATLVLTRQLSSLAALSPTEAVVSVLLRAGCSPEETVHLLRSLLATVVGTLLREVTADPAFGIGDVEGIARRRDVLERSGLPGLAETAQHLSRCDHDEEFDFAVDLVIEGVAARLGERA</sequence>
<evidence type="ECO:0000256" key="2">
    <source>
        <dbReference type="ARBA" id="ARBA00023015"/>
    </source>
</evidence>
<keyword evidence="4" id="KW-0804">Transcription</keyword>
<proteinExistence type="predicted"/>
<dbReference type="InterPro" id="IPR050109">
    <property type="entry name" value="HTH-type_TetR-like_transc_reg"/>
</dbReference>
<dbReference type="SUPFAM" id="SSF48498">
    <property type="entry name" value="Tetracyclin repressor-like, C-terminal domain"/>
    <property type="match status" value="1"/>
</dbReference>
<evidence type="ECO:0000313" key="9">
    <source>
        <dbReference type="Proteomes" id="UP001589693"/>
    </source>
</evidence>
<dbReference type="PANTHER" id="PTHR30055:SF151">
    <property type="entry name" value="TRANSCRIPTIONAL REGULATORY PROTEIN"/>
    <property type="match status" value="1"/>
</dbReference>
<reference evidence="8 9" key="1">
    <citation type="submission" date="2024-09" db="EMBL/GenBank/DDBJ databases">
        <authorList>
            <person name="Sun Q."/>
            <person name="Mori K."/>
        </authorList>
    </citation>
    <scope>NUCLEOTIDE SEQUENCE [LARGE SCALE GENOMIC DNA]</scope>
    <source>
        <strain evidence="8 9">TBRC 7907</strain>
    </source>
</reference>
<name>A0ABV6A6Q4_9PSEU</name>
<dbReference type="Proteomes" id="UP001589693">
    <property type="component" value="Unassembled WGS sequence"/>
</dbReference>